<evidence type="ECO:0000256" key="6">
    <source>
        <dbReference type="ARBA" id="ARBA00023128"/>
    </source>
</evidence>
<organism evidence="9 10">
    <name type="scientific">Strongyloides venezuelensis</name>
    <name type="common">Threadworm</name>
    <dbReference type="NCBI Taxonomy" id="75913"/>
    <lineage>
        <taxon>Eukaryota</taxon>
        <taxon>Metazoa</taxon>
        <taxon>Ecdysozoa</taxon>
        <taxon>Nematoda</taxon>
        <taxon>Chromadorea</taxon>
        <taxon>Rhabditida</taxon>
        <taxon>Tylenchina</taxon>
        <taxon>Panagrolaimomorpha</taxon>
        <taxon>Strongyloidoidea</taxon>
        <taxon>Strongyloididae</taxon>
        <taxon>Strongyloides</taxon>
    </lineage>
</organism>
<keyword evidence="3 8" id="KW-0812">Transmembrane</keyword>
<dbReference type="Pfam" id="PF10265">
    <property type="entry name" value="Miga"/>
    <property type="match status" value="1"/>
</dbReference>
<dbReference type="PANTHER" id="PTHR21508">
    <property type="entry name" value="MITOGUARDIN"/>
    <property type="match status" value="1"/>
</dbReference>
<dbReference type="GO" id="GO:0008053">
    <property type="term" value="P:mitochondrial fusion"/>
    <property type="evidence" value="ECO:0007669"/>
    <property type="project" value="InterPro"/>
</dbReference>
<name>A0A0K0FJW5_STRVS</name>
<comment type="similarity">
    <text evidence="2">Belongs to the mitoguardin family.</text>
</comment>
<evidence type="ECO:0000256" key="5">
    <source>
        <dbReference type="ARBA" id="ARBA00022989"/>
    </source>
</evidence>
<dbReference type="WBParaSite" id="SVE_0932800.1">
    <property type="protein sequence ID" value="SVE_0932800.1"/>
    <property type="gene ID" value="SVE_0932800"/>
</dbReference>
<dbReference type="PANTHER" id="PTHR21508:SF5">
    <property type="entry name" value="MITOGUARDIN"/>
    <property type="match status" value="1"/>
</dbReference>
<reference evidence="10" key="2">
    <citation type="submission" date="2015-08" db="UniProtKB">
        <authorList>
            <consortium name="WormBaseParasite"/>
        </authorList>
    </citation>
    <scope>IDENTIFICATION</scope>
</reference>
<comment type="subcellular location">
    <subcellularLocation>
        <location evidence="1">Mitochondrion outer membrane</location>
    </subcellularLocation>
</comment>
<evidence type="ECO:0000256" key="3">
    <source>
        <dbReference type="ARBA" id="ARBA00022692"/>
    </source>
</evidence>
<dbReference type="STRING" id="75913.A0A0K0FJW5"/>
<dbReference type="Proteomes" id="UP000035680">
    <property type="component" value="Unassembled WGS sequence"/>
</dbReference>
<dbReference type="AlphaFoldDB" id="A0A0K0FJW5"/>
<keyword evidence="6" id="KW-0496">Mitochondrion</keyword>
<evidence type="ECO:0000313" key="10">
    <source>
        <dbReference type="WBParaSite" id="SVE_0932800.1"/>
    </source>
</evidence>
<keyword evidence="5 8" id="KW-1133">Transmembrane helix</keyword>
<evidence type="ECO:0000313" key="9">
    <source>
        <dbReference type="Proteomes" id="UP000035680"/>
    </source>
</evidence>
<sequence length="458" mass="52384">MVQDLMSIFSKNSFQKIFFASAGVFSLISIYYFIQRKSNLKKNVSLKSLEKRENGNNDLESLCNIINTLEKIISDSVNIERESIELLVNVVQRLKGVRNDLLQLFPESDFKKITRKRVISRSGTNKVPYEPGAGDGNIDVAGKFQRIPSGFSDTYSARQGTLSIFSDSDSYQSAIDNFDILRDEIEDMDMLDLDSNELAFYKEGLEVAKRGDVKYRKNRCDFVKVNDVEEFCAKIYCIRKAFTLLMSDESKKIWLIKSGRSILSGIVKQDGKDPSDFFDAYDSMIEFLNQPNIDDTIFVELLPRKVPELNLWDVLLDYIVLDAFDDLRKPPSAFMALIKNPFFSQSTKESSISTLIYSIVKAKKSRLQNPHGFISHFYDISLAISPSLAMGILGVSSKEFVDLCNCFKEKVFLLIIEIFDSKVVKYTTVEDLANDIWNIFQKRLDELLNRVNSDLQLF</sequence>
<evidence type="ECO:0000256" key="7">
    <source>
        <dbReference type="ARBA" id="ARBA00023136"/>
    </source>
</evidence>
<proteinExistence type="inferred from homology"/>
<keyword evidence="4" id="KW-1000">Mitochondrion outer membrane</keyword>
<evidence type="ECO:0000256" key="4">
    <source>
        <dbReference type="ARBA" id="ARBA00022787"/>
    </source>
</evidence>
<dbReference type="InterPro" id="IPR019392">
    <property type="entry name" value="Miga"/>
</dbReference>
<feature type="transmembrane region" description="Helical" evidence="8">
    <location>
        <begin position="17"/>
        <end position="34"/>
    </location>
</feature>
<evidence type="ECO:0000256" key="1">
    <source>
        <dbReference type="ARBA" id="ARBA00004294"/>
    </source>
</evidence>
<protein>
    <submittedName>
        <fullName evidence="10">Mitoguardin</fullName>
    </submittedName>
</protein>
<keyword evidence="9" id="KW-1185">Reference proteome</keyword>
<reference evidence="9" key="1">
    <citation type="submission" date="2014-07" db="EMBL/GenBank/DDBJ databases">
        <authorList>
            <person name="Martin A.A"/>
            <person name="De Silva N."/>
        </authorList>
    </citation>
    <scope>NUCLEOTIDE SEQUENCE</scope>
</reference>
<keyword evidence="7 8" id="KW-0472">Membrane</keyword>
<evidence type="ECO:0000256" key="8">
    <source>
        <dbReference type="SAM" id="Phobius"/>
    </source>
</evidence>
<accession>A0A0K0FJW5</accession>
<dbReference type="GO" id="GO:0005741">
    <property type="term" value="C:mitochondrial outer membrane"/>
    <property type="evidence" value="ECO:0007669"/>
    <property type="project" value="UniProtKB-SubCell"/>
</dbReference>
<evidence type="ECO:0000256" key="2">
    <source>
        <dbReference type="ARBA" id="ARBA00008969"/>
    </source>
</evidence>